<evidence type="ECO:0000313" key="14">
    <source>
        <dbReference type="Proteomes" id="UP000092461"/>
    </source>
</evidence>
<feature type="binding site" evidence="8">
    <location>
        <position position="20"/>
    </location>
    <ligand>
        <name>Zn(2+)</name>
        <dbReference type="ChEBI" id="CHEBI:29105"/>
    </ligand>
</feature>
<proteinExistence type="predicted"/>
<dbReference type="Proteomes" id="UP000092461">
    <property type="component" value="Unassembled WGS sequence"/>
</dbReference>
<dbReference type="Gene3D" id="3.30.160.60">
    <property type="entry name" value="Classic Zinc Finger"/>
    <property type="match status" value="5"/>
</dbReference>
<evidence type="ECO:0000256" key="4">
    <source>
        <dbReference type="ARBA" id="ARBA00022771"/>
    </source>
</evidence>
<feature type="compositionally biased region" description="Basic and acidic residues" evidence="9">
    <location>
        <begin position="119"/>
        <end position="130"/>
    </location>
</feature>
<evidence type="ECO:0000256" key="2">
    <source>
        <dbReference type="ARBA" id="ARBA00022723"/>
    </source>
</evidence>
<feature type="domain" description="ZAD" evidence="11">
    <location>
        <begin position="15"/>
        <end position="88"/>
    </location>
</feature>
<name>A0A1B0CLJ2_LUTLO</name>
<evidence type="ECO:0000256" key="9">
    <source>
        <dbReference type="SAM" id="MobiDB-lite"/>
    </source>
</evidence>
<dbReference type="Pfam" id="PF07776">
    <property type="entry name" value="zf-AD"/>
    <property type="match status" value="1"/>
</dbReference>
<accession>A0A1B0CLJ2</accession>
<feature type="domain" description="C2H2-type" evidence="10">
    <location>
        <begin position="276"/>
        <end position="304"/>
    </location>
</feature>
<dbReference type="InterPro" id="IPR050888">
    <property type="entry name" value="ZnF_C2H2-type_TF"/>
</dbReference>
<dbReference type="SUPFAM" id="SSF57667">
    <property type="entry name" value="beta-beta-alpha zinc fingers"/>
    <property type="match status" value="5"/>
</dbReference>
<dbReference type="InterPro" id="IPR013087">
    <property type="entry name" value="Znf_C2H2_type"/>
</dbReference>
<dbReference type="Pfam" id="PF00096">
    <property type="entry name" value="zf-C2H2"/>
    <property type="match status" value="4"/>
</dbReference>
<evidence type="ECO:0000256" key="3">
    <source>
        <dbReference type="ARBA" id="ARBA00022737"/>
    </source>
</evidence>
<dbReference type="PROSITE" id="PS50157">
    <property type="entry name" value="ZINC_FINGER_C2H2_2"/>
    <property type="match status" value="6"/>
</dbReference>
<dbReference type="VEuPathDB" id="VectorBase:LLONM1_011512"/>
<dbReference type="Pfam" id="PF13912">
    <property type="entry name" value="zf-C2H2_6"/>
    <property type="match status" value="1"/>
</dbReference>
<feature type="binding site" evidence="8">
    <location>
        <position position="61"/>
    </location>
    <ligand>
        <name>Zn(2+)</name>
        <dbReference type="ChEBI" id="CHEBI:29105"/>
    </ligand>
</feature>
<reference evidence="12" key="2">
    <citation type="journal article" date="2020" name="BMC">
        <title>Leishmania infection induces a limited differential gene expression in the sand fly midgut.</title>
        <authorList>
            <person name="Coutinho-Abreu I.V."/>
            <person name="Serafim T.D."/>
            <person name="Meneses C."/>
            <person name="Kamhawi S."/>
            <person name="Oliveira F."/>
            <person name="Valenzuela J.G."/>
        </authorList>
    </citation>
    <scope>NUCLEOTIDE SEQUENCE</scope>
    <source>
        <strain evidence="12">Jacobina</strain>
        <tissue evidence="12">Midgut</tissue>
    </source>
</reference>
<feature type="compositionally biased region" description="Basic residues" evidence="9">
    <location>
        <begin position="162"/>
        <end position="171"/>
    </location>
</feature>
<keyword evidence="5 8" id="KW-0862">Zinc</keyword>
<dbReference type="PROSITE" id="PS51915">
    <property type="entry name" value="ZAD"/>
    <property type="match status" value="1"/>
</dbReference>
<keyword evidence="14" id="KW-1185">Reference proteome</keyword>
<evidence type="ECO:0000256" key="6">
    <source>
        <dbReference type="ARBA" id="ARBA00023242"/>
    </source>
</evidence>
<dbReference type="EnsemblMetazoa" id="LLOJ005479-RA">
    <property type="protein sequence ID" value="LLOJ005479-PA"/>
    <property type="gene ID" value="LLOJ005479"/>
</dbReference>
<feature type="region of interest" description="Disordered" evidence="9">
    <location>
        <begin position="119"/>
        <end position="194"/>
    </location>
</feature>
<feature type="domain" description="C2H2-type" evidence="10">
    <location>
        <begin position="307"/>
        <end position="334"/>
    </location>
</feature>
<feature type="domain" description="C2H2-type" evidence="10">
    <location>
        <begin position="396"/>
        <end position="423"/>
    </location>
</feature>
<dbReference type="EMBL" id="GITU01009138">
    <property type="protein sequence ID" value="MBC1177841.1"/>
    <property type="molecule type" value="Transcribed_RNA"/>
</dbReference>
<evidence type="ECO:0000259" key="10">
    <source>
        <dbReference type="PROSITE" id="PS50157"/>
    </source>
</evidence>
<comment type="subcellular location">
    <subcellularLocation>
        <location evidence="1">Nucleus</location>
    </subcellularLocation>
</comment>
<protein>
    <submittedName>
        <fullName evidence="12">Putative transcription factor grauzone-like protein</fullName>
    </submittedName>
</protein>
<dbReference type="GO" id="GO:0008270">
    <property type="term" value="F:zinc ion binding"/>
    <property type="evidence" value="ECO:0007669"/>
    <property type="project" value="UniProtKB-UniRule"/>
</dbReference>
<dbReference type="PANTHER" id="PTHR24406">
    <property type="entry name" value="TRANSCRIPTIONAL REPRESSOR CTCFL-RELATED"/>
    <property type="match status" value="1"/>
</dbReference>
<dbReference type="SMART" id="SM00868">
    <property type="entry name" value="zf-AD"/>
    <property type="match status" value="1"/>
</dbReference>
<evidence type="ECO:0000256" key="5">
    <source>
        <dbReference type="ARBA" id="ARBA00022833"/>
    </source>
</evidence>
<reference evidence="14" key="1">
    <citation type="submission" date="2012-05" db="EMBL/GenBank/DDBJ databases">
        <title>Whole Genome Assembly of Lutzomyia longipalpis.</title>
        <authorList>
            <person name="Richards S."/>
            <person name="Qu C."/>
            <person name="Dillon R."/>
            <person name="Worley K."/>
            <person name="Scherer S."/>
            <person name="Batterton M."/>
            <person name="Taylor A."/>
            <person name="Hawes A."/>
            <person name="Hernandez B."/>
            <person name="Kovar C."/>
            <person name="Mandapat C."/>
            <person name="Pham C."/>
            <person name="Qu C."/>
            <person name="Jing C."/>
            <person name="Bess C."/>
            <person name="Bandaranaike D."/>
            <person name="Ngo D."/>
            <person name="Ongeri F."/>
            <person name="Arias F."/>
            <person name="Lara F."/>
            <person name="Weissenberger G."/>
            <person name="Kamau G."/>
            <person name="Han H."/>
            <person name="Shen H."/>
            <person name="Dinh H."/>
            <person name="Khalil I."/>
            <person name="Jones J."/>
            <person name="Shafer J."/>
            <person name="Jayaseelan J."/>
            <person name="Quiroz J."/>
            <person name="Blankenburg K."/>
            <person name="Nguyen L."/>
            <person name="Jackson L."/>
            <person name="Francisco L."/>
            <person name="Tang L.-Y."/>
            <person name="Pu L.-L."/>
            <person name="Perales L."/>
            <person name="Lorensuhewa L."/>
            <person name="Munidasa M."/>
            <person name="Coyle M."/>
            <person name="Taylor M."/>
            <person name="Puazo M."/>
            <person name="Firestine M."/>
            <person name="Scheel M."/>
            <person name="Javaid M."/>
            <person name="Wang M."/>
            <person name="Li M."/>
            <person name="Tabassum N."/>
            <person name="Saada N."/>
            <person name="Osuji N."/>
            <person name="Aqrawi P."/>
            <person name="Fu Q."/>
            <person name="Thornton R."/>
            <person name="Raj R."/>
            <person name="Goodspeed R."/>
            <person name="Mata R."/>
            <person name="Najjar R."/>
            <person name="Gubbala S."/>
            <person name="Lee S."/>
            <person name="Denson S."/>
            <person name="Patil S."/>
            <person name="Macmil S."/>
            <person name="Qi S."/>
            <person name="Matskevitch T."/>
            <person name="Palculict T."/>
            <person name="Mathew T."/>
            <person name="Vee V."/>
            <person name="Velamala V."/>
            <person name="Korchina V."/>
            <person name="Cai W."/>
            <person name="Liu W."/>
            <person name="Dai W."/>
            <person name="Zou X."/>
            <person name="Zhu Y."/>
            <person name="Zhang Y."/>
            <person name="Wu Y.-Q."/>
            <person name="Xin Y."/>
            <person name="Nazarath L."/>
            <person name="Kovar C."/>
            <person name="Han Y."/>
            <person name="Muzny D."/>
            <person name="Gibbs R."/>
        </authorList>
    </citation>
    <scope>NUCLEOTIDE SEQUENCE [LARGE SCALE GENOMIC DNA]</scope>
    <source>
        <strain evidence="14">Jacobina</strain>
    </source>
</reference>
<dbReference type="VEuPathDB" id="VectorBase:LLOJ005479"/>
<dbReference type="EMBL" id="AJWK01017377">
    <property type="status" value="NOT_ANNOTATED_CDS"/>
    <property type="molecule type" value="Genomic_DNA"/>
</dbReference>
<dbReference type="SUPFAM" id="SSF57716">
    <property type="entry name" value="Glucocorticoid receptor-like (DNA-binding domain)"/>
    <property type="match status" value="1"/>
</dbReference>
<feature type="domain" description="C2H2-type" evidence="10">
    <location>
        <begin position="481"/>
        <end position="509"/>
    </location>
</feature>
<keyword evidence="6" id="KW-0539">Nucleus</keyword>
<evidence type="ECO:0000313" key="13">
    <source>
        <dbReference type="EnsemblMetazoa" id="LLOJ005479-PA"/>
    </source>
</evidence>
<feature type="domain" description="C2H2-type" evidence="10">
    <location>
        <begin position="453"/>
        <end position="480"/>
    </location>
</feature>
<feature type="binding site" evidence="8">
    <location>
        <position position="64"/>
    </location>
    <ligand>
        <name>Zn(2+)</name>
        <dbReference type="ChEBI" id="CHEBI:29105"/>
    </ligand>
</feature>
<sequence>MENEDVKKEFTSSTILCRLCLIQNSSYRNVFNDDDQEIISSLRNLIGISIDPADNWPKTICTRCMNRIEDFQEFQRTAHESAGRLRRVFGEAHSEEKKDITLHIGTAVFLSSGTGEEVKDEGLLKDPIKEEDTDASSDDSNRPFDAEDVETPPPREQLKHGELKKRGRKRKTTLEATEGLKEEPSPKVEAATKSKVKYRDRKRKMVVSEEVDAAIHTFYKMECELCHVHYVRFADLQKHFRIEHLRRGYVVCCGKKLNSPKKLQIHMNNHKSPSKHECTLCQKNYKSEDTLLMHKKLQHTPMEERKFSCDICQRRFALVGALRRHMIVHVAKEDKKHVCKTCGQAFALANMLVSHIRRVHENACISICDICAKVYRHKYLFEKHMMEHRNELKPNVPCPVCGKLFTYRLAMKRHLRRHNTSGSLECHICRHVSANQQALREHIKLNHMERKLYECSLCERIFRTRKALKEHMASHTGKFLYECAYCAKQFNNNANYYSHKKNVHPVEWQAEREKRLAAQPYQKAAVAKDQTQETTQE</sequence>
<keyword evidence="2 8" id="KW-0479">Metal-binding</keyword>
<dbReference type="Gene3D" id="3.40.1800.20">
    <property type="match status" value="1"/>
</dbReference>
<dbReference type="Pfam" id="PF12874">
    <property type="entry name" value="zf-met"/>
    <property type="match status" value="1"/>
</dbReference>
<evidence type="ECO:0000256" key="1">
    <source>
        <dbReference type="ARBA" id="ARBA00004123"/>
    </source>
</evidence>
<feature type="compositionally biased region" description="Basic and acidic residues" evidence="9">
    <location>
        <begin position="178"/>
        <end position="192"/>
    </location>
</feature>
<feature type="binding site" evidence="8">
    <location>
        <position position="17"/>
    </location>
    <ligand>
        <name>Zn(2+)</name>
        <dbReference type="ChEBI" id="CHEBI:29105"/>
    </ligand>
</feature>
<dbReference type="PROSITE" id="PS00028">
    <property type="entry name" value="ZINC_FINGER_C2H2_1"/>
    <property type="match status" value="8"/>
</dbReference>
<dbReference type="GO" id="GO:0005634">
    <property type="term" value="C:nucleus"/>
    <property type="evidence" value="ECO:0007669"/>
    <property type="project" value="UniProtKB-SubCell"/>
</dbReference>
<dbReference type="AlphaFoldDB" id="A0A1B0CLJ2"/>
<dbReference type="InterPro" id="IPR012934">
    <property type="entry name" value="Znf_AD"/>
</dbReference>
<dbReference type="SMART" id="SM00355">
    <property type="entry name" value="ZnF_C2H2"/>
    <property type="match status" value="10"/>
</dbReference>
<evidence type="ECO:0000313" key="12">
    <source>
        <dbReference type="EMBL" id="MBC1177841.1"/>
    </source>
</evidence>
<evidence type="ECO:0000259" key="11">
    <source>
        <dbReference type="PROSITE" id="PS51915"/>
    </source>
</evidence>
<reference evidence="13" key="3">
    <citation type="submission" date="2020-05" db="UniProtKB">
        <authorList>
            <consortium name="EnsemblMetazoa"/>
        </authorList>
    </citation>
    <scope>IDENTIFICATION</scope>
    <source>
        <strain evidence="13">Jacobina</strain>
    </source>
</reference>
<dbReference type="InterPro" id="IPR036236">
    <property type="entry name" value="Znf_C2H2_sf"/>
</dbReference>
<keyword evidence="3" id="KW-0677">Repeat</keyword>
<keyword evidence="4 7" id="KW-0863">Zinc-finger</keyword>
<feature type="domain" description="C2H2-type" evidence="10">
    <location>
        <begin position="337"/>
        <end position="360"/>
    </location>
</feature>
<evidence type="ECO:0000256" key="8">
    <source>
        <dbReference type="PROSITE-ProRule" id="PRU01263"/>
    </source>
</evidence>
<organism evidence="13 14">
    <name type="scientific">Lutzomyia longipalpis</name>
    <name type="common">Sand fly</name>
    <dbReference type="NCBI Taxonomy" id="7200"/>
    <lineage>
        <taxon>Eukaryota</taxon>
        <taxon>Metazoa</taxon>
        <taxon>Ecdysozoa</taxon>
        <taxon>Arthropoda</taxon>
        <taxon>Hexapoda</taxon>
        <taxon>Insecta</taxon>
        <taxon>Pterygota</taxon>
        <taxon>Neoptera</taxon>
        <taxon>Endopterygota</taxon>
        <taxon>Diptera</taxon>
        <taxon>Nematocera</taxon>
        <taxon>Psychodoidea</taxon>
        <taxon>Psychodidae</taxon>
        <taxon>Lutzomyia</taxon>
        <taxon>Lutzomyia</taxon>
    </lineage>
</organism>
<evidence type="ECO:0000256" key="7">
    <source>
        <dbReference type="PROSITE-ProRule" id="PRU00042"/>
    </source>
</evidence>